<feature type="chain" id="PRO_5018698932" description="Secreted protein" evidence="1">
    <location>
        <begin position="22"/>
        <end position="84"/>
    </location>
</feature>
<accession>A0A3S5AC61</accession>
<proteinExistence type="predicted"/>
<organism evidence="2 3">
    <name type="scientific">Protopolystoma xenopodis</name>
    <dbReference type="NCBI Taxonomy" id="117903"/>
    <lineage>
        <taxon>Eukaryota</taxon>
        <taxon>Metazoa</taxon>
        <taxon>Spiralia</taxon>
        <taxon>Lophotrochozoa</taxon>
        <taxon>Platyhelminthes</taxon>
        <taxon>Monogenea</taxon>
        <taxon>Polyopisthocotylea</taxon>
        <taxon>Polystomatidea</taxon>
        <taxon>Polystomatidae</taxon>
        <taxon>Protopolystoma</taxon>
    </lineage>
</organism>
<keyword evidence="3" id="KW-1185">Reference proteome</keyword>
<protein>
    <recommendedName>
        <fullName evidence="4">Secreted protein</fullName>
    </recommendedName>
</protein>
<dbReference type="Proteomes" id="UP000784294">
    <property type="component" value="Unassembled WGS sequence"/>
</dbReference>
<feature type="signal peptide" evidence="1">
    <location>
        <begin position="1"/>
        <end position="21"/>
    </location>
</feature>
<sequence length="84" mass="9073">MHSSGASRRLFALSICAYFSGQWVMEMRVCKVWTQPQMQMATGTLASMETSISAILGENPGICGSFLHSTVTDSVNDKSSCFSA</sequence>
<name>A0A3S5AC61_9PLAT</name>
<keyword evidence="1" id="KW-0732">Signal</keyword>
<evidence type="ECO:0000256" key="1">
    <source>
        <dbReference type="SAM" id="SignalP"/>
    </source>
</evidence>
<evidence type="ECO:0008006" key="4">
    <source>
        <dbReference type="Google" id="ProtNLM"/>
    </source>
</evidence>
<comment type="caution">
    <text evidence="2">The sequence shown here is derived from an EMBL/GenBank/DDBJ whole genome shotgun (WGS) entry which is preliminary data.</text>
</comment>
<evidence type="ECO:0000313" key="3">
    <source>
        <dbReference type="Proteomes" id="UP000784294"/>
    </source>
</evidence>
<gene>
    <name evidence="2" type="ORF">PXEA_LOCUS10434</name>
</gene>
<reference evidence="2" key="1">
    <citation type="submission" date="2018-11" db="EMBL/GenBank/DDBJ databases">
        <authorList>
            <consortium name="Pathogen Informatics"/>
        </authorList>
    </citation>
    <scope>NUCLEOTIDE SEQUENCE</scope>
</reference>
<dbReference type="AlphaFoldDB" id="A0A3S5AC61"/>
<evidence type="ECO:0000313" key="2">
    <source>
        <dbReference type="EMBL" id="VEL16994.1"/>
    </source>
</evidence>
<dbReference type="EMBL" id="CAAALY010030628">
    <property type="protein sequence ID" value="VEL16994.1"/>
    <property type="molecule type" value="Genomic_DNA"/>
</dbReference>